<dbReference type="GO" id="GO:0030674">
    <property type="term" value="F:protein-macromolecule adaptor activity"/>
    <property type="evidence" value="ECO:0007669"/>
    <property type="project" value="TreeGrafter"/>
</dbReference>
<evidence type="ECO:0000313" key="5">
    <source>
        <dbReference type="EMBL" id="KAG0006717.1"/>
    </source>
</evidence>
<evidence type="ECO:0000256" key="1">
    <source>
        <dbReference type="ARBA" id="ARBA00037950"/>
    </source>
</evidence>
<dbReference type="Pfam" id="PF00339">
    <property type="entry name" value="Arrestin_N"/>
    <property type="match status" value="1"/>
</dbReference>
<dbReference type="Pfam" id="PF02752">
    <property type="entry name" value="Arrestin_C"/>
    <property type="match status" value="1"/>
</dbReference>
<feature type="compositionally biased region" description="Low complexity" evidence="2">
    <location>
        <begin position="391"/>
        <end position="400"/>
    </location>
</feature>
<dbReference type="GO" id="GO:0070086">
    <property type="term" value="P:ubiquitin-dependent endocytosis"/>
    <property type="evidence" value="ECO:0007669"/>
    <property type="project" value="TreeGrafter"/>
</dbReference>
<evidence type="ECO:0008006" key="7">
    <source>
        <dbReference type="Google" id="ProtNLM"/>
    </source>
</evidence>
<feature type="domain" description="Arrestin-like N-terminal" evidence="3">
    <location>
        <begin position="2"/>
        <end position="103"/>
    </location>
</feature>
<dbReference type="AlphaFoldDB" id="A0A9P6ML46"/>
<dbReference type="SUPFAM" id="SSF81296">
    <property type="entry name" value="E set domains"/>
    <property type="match status" value="2"/>
</dbReference>
<dbReference type="PANTHER" id="PTHR11188">
    <property type="entry name" value="ARRESTIN DOMAIN CONTAINING PROTEIN"/>
    <property type="match status" value="1"/>
</dbReference>
<dbReference type="InterPro" id="IPR011022">
    <property type="entry name" value="Arrestin_C-like"/>
</dbReference>
<evidence type="ECO:0000259" key="3">
    <source>
        <dbReference type="Pfam" id="PF00339"/>
    </source>
</evidence>
<proteinExistence type="inferred from homology"/>
<dbReference type="Gene3D" id="2.60.40.640">
    <property type="match status" value="2"/>
</dbReference>
<evidence type="ECO:0000259" key="4">
    <source>
        <dbReference type="Pfam" id="PF02752"/>
    </source>
</evidence>
<dbReference type="SUPFAM" id="SSF52922">
    <property type="entry name" value="TK C-terminal domain-like"/>
    <property type="match status" value="1"/>
</dbReference>
<feature type="compositionally biased region" description="Polar residues" evidence="2">
    <location>
        <begin position="367"/>
        <end position="390"/>
    </location>
</feature>
<name>A0A9P6ML46_9FUNG</name>
<dbReference type="InterPro" id="IPR009014">
    <property type="entry name" value="Transketo_C/PFOR_II"/>
</dbReference>
<dbReference type="InterPro" id="IPR029061">
    <property type="entry name" value="THDP-binding"/>
</dbReference>
<protein>
    <recommendedName>
        <fullName evidence="7">Arrestin C-terminal-like domain-containing protein</fullName>
    </recommendedName>
</protein>
<dbReference type="InterPro" id="IPR014756">
    <property type="entry name" value="Ig_E-set"/>
</dbReference>
<evidence type="ECO:0000313" key="6">
    <source>
        <dbReference type="Proteomes" id="UP000749646"/>
    </source>
</evidence>
<dbReference type="GO" id="GO:0031625">
    <property type="term" value="F:ubiquitin protein ligase binding"/>
    <property type="evidence" value="ECO:0007669"/>
    <property type="project" value="TreeGrafter"/>
</dbReference>
<organism evidence="5 6">
    <name type="scientific">Modicella reniformis</name>
    <dbReference type="NCBI Taxonomy" id="1440133"/>
    <lineage>
        <taxon>Eukaryota</taxon>
        <taxon>Fungi</taxon>
        <taxon>Fungi incertae sedis</taxon>
        <taxon>Mucoromycota</taxon>
        <taxon>Mortierellomycotina</taxon>
        <taxon>Mortierellomycetes</taxon>
        <taxon>Mortierellales</taxon>
        <taxon>Mortierellaceae</taxon>
        <taxon>Modicella</taxon>
    </lineage>
</organism>
<comment type="similarity">
    <text evidence="1">Belongs to the arrestin family. PalF/RIM8 subfamily.</text>
</comment>
<feature type="region of interest" description="Disordered" evidence="2">
    <location>
        <begin position="306"/>
        <end position="333"/>
    </location>
</feature>
<feature type="region of interest" description="Disordered" evidence="2">
    <location>
        <begin position="413"/>
        <end position="453"/>
    </location>
</feature>
<dbReference type="GO" id="GO:0005886">
    <property type="term" value="C:plasma membrane"/>
    <property type="evidence" value="ECO:0007669"/>
    <property type="project" value="TreeGrafter"/>
</dbReference>
<dbReference type="InterPro" id="IPR050357">
    <property type="entry name" value="Arrestin_domain-protein"/>
</dbReference>
<feature type="compositionally biased region" description="Low complexity" evidence="2">
    <location>
        <begin position="413"/>
        <end position="426"/>
    </location>
</feature>
<comment type="caution">
    <text evidence="5">The sequence shown here is derived from an EMBL/GenBank/DDBJ whole genome shotgun (WGS) entry which is preliminary data.</text>
</comment>
<dbReference type="OrthoDB" id="7785529at2759"/>
<dbReference type="GO" id="GO:0005829">
    <property type="term" value="C:cytosol"/>
    <property type="evidence" value="ECO:0007669"/>
    <property type="project" value="TreeGrafter"/>
</dbReference>
<dbReference type="PANTHER" id="PTHR11188:SF161">
    <property type="entry name" value="PH-RESPONSE REGULATOR PROTEIN PALF_RIM8"/>
    <property type="match status" value="1"/>
</dbReference>
<feature type="region of interest" description="Disordered" evidence="2">
    <location>
        <begin position="812"/>
        <end position="832"/>
    </location>
</feature>
<accession>A0A9P6ML46</accession>
<gene>
    <name evidence="5" type="ORF">BGZ65_004797</name>
</gene>
<sequence>MPGDTITGHLTFNTSSIKHTCIKIRFVGLVSTKVAKATEDVYVLNQQVVLLGNPNNAEEFTLPEGKHSWPFTFNIPMQHIPSSGKYRHGTVKYTLTGTVSSKTFLGGMQDIKTNHVVQLKDLVNCAVAPYANPVASTGSTNIKPDTNKPKNLATATVQLAQSAYMPGQQLSITVELTHPKSIRRDPGCWIQLLRKESYFAGEQAKEYEHVVSAATEALNVDANTNTGRILAALNIPKNAHPTMTTTKIVSIQYRLLFLFDMRVRTGFLEGRPRRTVNKKLRTKILESPGGFSVELPVIIGTVSDKEHGQRPSLLTSSMTASHSPSSKSTPPLSSAYIPATQYSGYNTMPAAYGRQLSEPSYHMVPFTSESSDTGSRSQNLSSQRPNVSQGKLSKPLPSLPSIPSISSIVDRLRSSSLTSTNTPSETRGASSSHLYPPVATTVPSSSSSASSSSLTPELWHLPVTINSPPVDPAPSGSHGYPREKVAFATQAHVQIQPPMSFQVPSPTAPQAVDLGLGPASPEASYRRLSQRFNRHSGSFSQINGSNQVQFQQHQQPLHPASADFNRNIVTIAPMLHGSPGALVANGSTRGYMYPPSPVSNIQMTEPVSHQQRASSEPALVVDGGYRSQWSSSGPGHPRLLFSFDLLPHVTNNKDVVALQIHSLFNSASRAFVLQHMAAKHFHTTLKSQNAAVAANLPSLEEGFMLGIANSKFVKHTHHDGHMNLEIDRWPERVLCEKAIAGFGICMAAMGSTAIAEIQFADYIYPALDQMPGLSVELIDLAMDSVNKTGRLLIAHEAPKTHGFAGEIASTVMERSPPSGPSVKLSSVDASCV</sequence>
<feature type="domain" description="Arrestin C-terminal-like" evidence="4">
    <location>
        <begin position="153"/>
        <end position="269"/>
    </location>
</feature>
<feature type="compositionally biased region" description="Low complexity" evidence="2">
    <location>
        <begin position="437"/>
        <end position="453"/>
    </location>
</feature>
<evidence type="ECO:0000256" key="2">
    <source>
        <dbReference type="SAM" id="MobiDB-lite"/>
    </source>
</evidence>
<keyword evidence="6" id="KW-1185">Reference proteome</keyword>
<dbReference type="Gene3D" id="3.40.50.970">
    <property type="match status" value="1"/>
</dbReference>
<reference evidence="5" key="1">
    <citation type="journal article" date="2020" name="Fungal Divers.">
        <title>Resolving the Mortierellaceae phylogeny through synthesis of multi-gene phylogenetics and phylogenomics.</title>
        <authorList>
            <person name="Vandepol N."/>
            <person name="Liber J."/>
            <person name="Desiro A."/>
            <person name="Na H."/>
            <person name="Kennedy M."/>
            <person name="Barry K."/>
            <person name="Grigoriev I.V."/>
            <person name="Miller A.N."/>
            <person name="O'Donnell K."/>
            <person name="Stajich J.E."/>
            <person name="Bonito G."/>
        </authorList>
    </citation>
    <scope>NUCLEOTIDE SEQUENCE</scope>
    <source>
        <strain evidence="5">MES-2147</strain>
    </source>
</reference>
<dbReference type="InterPro" id="IPR011021">
    <property type="entry name" value="Arrestin-like_N"/>
</dbReference>
<dbReference type="EMBL" id="JAAAHW010000069">
    <property type="protein sequence ID" value="KAG0006717.1"/>
    <property type="molecule type" value="Genomic_DNA"/>
</dbReference>
<feature type="compositionally biased region" description="Low complexity" evidence="2">
    <location>
        <begin position="315"/>
        <end position="333"/>
    </location>
</feature>
<dbReference type="SUPFAM" id="SSF52518">
    <property type="entry name" value="Thiamin diphosphate-binding fold (THDP-binding)"/>
    <property type="match status" value="1"/>
</dbReference>
<dbReference type="Proteomes" id="UP000749646">
    <property type="component" value="Unassembled WGS sequence"/>
</dbReference>
<dbReference type="InterPro" id="IPR014752">
    <property type="entry name" value="Arrestin-like_C"/>
</dbReference>
<feature type="region of interest" description="Disordered" evidence="2">
    <location>
        <begin position="364"/>
        <end position="400"/>
    </location>
</feature>
<feature type="compositionally biased region" description="Polar residues" evidence="2">
    <location>
        <begin position="823"/>
        <end position="832"/>
    </location>
</feature>